<dbReference type="GO" id="GO:0016020">
    <property type="term" value="C:membrane"/>
    <property type="evidence" value="ECO:0007669"/>
    <property type="project" value="InterPro"/>
</dbReference>
<keyword evidence="4" id="KW-1185">Reference proteome</keyword>
<gene>
    <name evidence="3" type="ORF">CRP01_06125</name>
</gene>
<dbReference type="RefSeq" id="WP_099149122.1">
    <property type="nucleotide sequence ID" value="NZ_PDUD01000009.1"/>
</dbReference>
<evidence type="ECO:0000259" key="2">
    <source>
        <dbReference type="Pfam" id="PF00892"/>
    </source>
</evidence>
<dbReference type="Pfam" id="PF00892">
    <property type="entry name" value="EamA"/>
    <property type="match status" value="2"/>
</dbReference>
<dbReference type="InterPro" id="IPR000620">
    <property type="entry name" value="EamA_dom"/>
</dbReference>
<dbReference type="SUPFAM" id="SSF103481">
    <property type="entry name" value="Multidrug resistance efflux transporter EmrE"/>
    <property type="match status" value="1"/>
</dbReference>
<evidence type="ECO:0000313" key="3">
    <source>
        <dbReference type="EMBL" id="PHN07674.1"/>
    </source>
</evidence>
<feature type="transmembrane region" description="Helical" evidence="1">
    <location>
        <begin position="33"/>
        <end position="51"/>
    </location>
</feature>
<feature type="transmembrane region" description="Helical" evidence="1">
    <location>
        <begin position="199"/>
        <end position="217"/>
    </location>
</feature>
<feature type="domain" description="EamA" evidence="2">
    <location>
        <begin position="7"/>
        <end position="130"/>
    </location>
</feature>
<feature type="transmembrane region" description="Helical" evidence="1">
    <location>
        <begin position="63"/>
        <end position="82"/>
    </location>
</feature>
<dbReference type="OrthoDB" id="9814731at2"/>
<evidence type="ECO:0000313" key="4">
    <source>
        <dbReference type="Proteomes" id="UP000223913"/>
    </source>
</evidence>
<feature type="transmembrane region" description="Helical" evidence="1">
    <location>
        <begin position="114"/>
        <end position="132"/>
    </location>
</feature>
<keyword evidence="1" id="KW-1133">Transmembrane helix</keyword>
<name>A0A2D0NGP1_FLAN2</name>
<dbReference type="Proteomes" id="UP000223913">
    <property type="component" value="Unassembled WGS sequence"/>
</dbReference>
<feature type="domain" description="EamA" evidence="2">
    <location>
        <begin position="140"/>
        <end position="267"/>
    </location>
</feature>
<dbReference type="EMBL" id="PDUD01000009">
    <property type="protein sequence ID" value="PHN07674.1"/>
    <property type="molecule type" value="Genomic_DNA"/>
</dbReference>
<feature type="transmembrane region" description="Helical" evidence="1">
    <location>
        <begin position="229"/>
        <end position="247"/>
    </location>
</feature>
<organism evidence="3 4">
    <name type="scientific">Flavilitoribacter nigricans (strain ATCC 23147 / DSM 23189 / NBRC 102662 / NCIMB 1420 / SS-2)</name>
    <name type="common">Lewinella nigricans</name>
    <dbReference type="NCBI Taxonomy" id="1122177"/>
    <lineage>
        <taxon>Bacteria</taxon>
        <taxon>Pseudomonadati</taxon>
        <taxon>Bacteroidota</taxon>
        <taxon>Saprospiria</taxon>
        <taxon>Saprospirales</taxon>
        <taxon>Lewinellaceae</taxon>
        <taxon>Flavilitoribacter</taxon>
    </lineage>
</organism>
<feature type="transmembrane region" description="Helical" evidence="1">
    <location>
        <begin position="253"/>
        <end position="271"/>
    </location>
</feature>
<reference evidence="3 4" key="1">
    <citation type="submission" date="2017-10" db="EMBL/GenBank/DDBJ databases">
        <title>The draft genome sequence of Lewinella nigricans NBRC 102662.</title>
        <authorList>
            <person name="Wang K."/>
        </authorList>
    </citation>
    <scope>NUCLEOTIDE SEQUENCE [LARGE SCALE GENOMIC DNA]</scope>
    <source>
        <strain evidence="3 4">NBRC 102662</strain>
    </source>
</reference>
<dbReference type="PANTHER" id="PTHR22911:SF79">
    <property type="entry name" value="MOBA-LIKE NTP TRANSFERASE DOMAIN-CONTAINING PROTEIN"/>
    <property type="match status" value="1"/>
</dbReference>
<dbReference type="PANTHER" id="PTHR22911">
    <property type="entry name" value="ACYL-MALONYL CONDENSING ENZYME-RELATED"/>
    <property type="match status" value="1"/>
</dbReference>
<protein>
    <submittedName>
        <fullName evidence="3">EamA family transporter</fullName>
    </submittedName>
</protein>
<evidence type="ECO:0000256" key="1">
    <source>
        <dbReference type="SAM" id="Phobius"/>
    </source>
</evidence>
<dbReference type="InterPro" id="IPR037185">
    <property type="entry name" value="EmrE-like"/>
</dbReference>
<feature type="transmembrane region" description="Helical" evidence="1">
    <location>
        <begin position="7"/>
        <end position="27"/>
    </location>
</feature>
<feature type="transmembrane region" description="Helical" evidence="1">
    <location>
        <begin position="88"/>
        <end position="107"/>
    </location>
</feature>
<sequence>MQTRYRGIAATIMAAVLWSTAGLFIKLLPQDAFTILFYRSTYAMLLFGLLFRKQVLQFNRQMWINTLFYTLLLLTFVVATKLTTAANAIFLQYTGTAYILLLEPVLFKTPLNRINLWTTVFCFLGMGLFFFGDLNWTGGLGIGLAALSGLLLAAFFLGQRVNPPQYHVAAIFWGNIWVMLIGLPFFLQSAPATLPQHGMLAFLGIMQLGMGYVLFTYGLQRITALEASLLAMLEPILNPVWVLIGHGERPSNLAIIGGFLIVAALIVRLILLDRQKRRKRSDQLLIT</sequence>
<feature type="transmembrane region" description="Helical" evidence="1">
    <location>
        <begin position="138"/>
        <end position="157"/>
    </location>
</feature>
<feature type="transmembrane region" description="Helical" evidence="1">
    <location>
        <begin position="169"/>
        <end position="187"/>
    </location>
</feature>
<keyword evidence="1" id="KW-0812">Transmembrane</keyword>
<accession>A0A2D0NGP1</accession>
<dbReference type="AlphaFoldDB" id="A0A2D0NGP1"/>
<proteinExistence type="predicted"/>
<comment type="caution">
    <text evidence="3">The sequence shown here is derived from an EMBL/GenBank/DDBJ whole genome shotgun (WGS) entry which is preliminary data.</text>
</comment>
<keyword evidence="1" id="KW-0472">Membrane</keyword>